<evidence type="ECO:0008006" key="3">
    <source>
        <dbReference type="Google" id="ProtNLM"/>
    </source>
</evidence>
<dbReference type="STRING" id="1797716.A3D07_01160"/>
<gene>
    <name evidence="1" type="ORF">A3D07_01160</name>
</gene>
<accession>A0A1F5GDH8</accession>
<protein>
    <recommendedName>
        <fullName evidence="3">Addiction module toxin RelE</fullName>
    </recommendedName>
</protein>
<dbReference type="EMBL" id="MFBF01000059">
    <property type="protein sequence ID" value="OGD89904.1"/>
    <property type="molecule type" value="Genomic_DNA"/>
</dbReference>
<organism evidence="1 2">
    <name type="scientific">Candidatus Curtissbacteria bacterium RIFCSPHIGHO2_02_FULL_42_15</name>
    <dbReference type="NCBI Taxonomy" id="1797716"/>
    <lineage>
        <taxon>Bacteria</taxon>
        <taxon>Candidatus Curtissiibacteriota</taxon>
    </lineage>
</organism>
<dbReference type="Proteomes" id="UP000177124">
    <property type="component" value="Unassembled WGS sequence"/>
</dbReference>
<name>A0A1F5GDH8_9BACT</name>
<dbReference type="AlphaFoldDB" id="A0A1F5GDH8"/>
<reference evidence="1 2" key="1">
    <citation type="journal article" date="2016" name="Nat. Commun.">
        <title>Thousands of microbial genomes shed light on interconnected biogeochemical processes in an aquifer system.</title>
        <authorList>
            <person name="Anantharaman K."/>
            <person name="Brown C.T."/>
            <person name="Hug L.A."/>
            <person name="Sharon I."/>
            <person name="Castelle C.J."/>
            <person name="Probst A.J."/>
            <person name="Thomas B.C."/>
            <person name="Singh A."/>
            <person name="Wilkins M.J."/>
            <person name="Karaoz U."/>
            <person name="Brodie E.L."/>
            <person name="Williams K.H."/>
            <person name="Hubbard S.S."/>
            <person name="Banfield J.F."/>
        </authorList>
    </citation>
    <scope>NUCLEOTIDE SEQUENCE [LARGE SCALE GENOMIC DNA]</scope>
</reference>
<dbReference type="Pfam" id="PF05973">
    <property type="entry name" value="Gp49"/>
    <property type="match status" value="1"/>
</dbReference>
<evidence type="ECO:0000313" key="2">
    <source>
        <dbReference type="Proteomes" id="UP000177124"/>
    </source>
</evidence>
<dbReference type="InterPro" id="IPR009241">
    <property type="entry name" value="HigB-like"/>
</dbReference>
<evidence type="ECO:0000313" key="1">
    <source>
        <dbReference type="EMBL" id="OGD89904.1"/>
    </source>
</evidence>
<proteinExistence type="predicted"/>
<sequence>MIDMDFKIVYYKDNSGELPVEEFLIRLRRTNNPLAGQAFKGIEKLRNRAYHREPLSKYLEPGLWELRIQAGNNILRVIYTFVKGQVIILLHVFAKKQQKTPVGELEIARKRLRELKEREKL</sequence>
<comment type="caution">
    <text evidence="1">The sequence shown here is derived from an EMBL/GenBank/DDBJ whole genome shotgun (WGS) entry which is preliminary data.</text>
</comment>